<dbReference type="RefSeq" id="WP_191668285.1">
    <property type="nucleotide sequence ID" value="NZ_QORN01000029.1"/>
</dbReference>
<comment type="caution">
    <text evidence="1">The sequence shown here is derived from an EMBL/GenBank/DDBJ whole genome shotgun (WGS) entry which is preliminary data.</text>
</comment>
<proteinExistence type="predicted"/>
<name>A0ABR8P8B2_9LACO</name>
<dbReference type="SUPFAM" id="SSF54518">
    <property type="entry name" value="Tubby C-terminal domain-like"/>
    <property type="match status" value="1"/>
</dbReference>
<accession>A0ABR8P8B2</accession>
<keyword evidence="2" id="KW-1185">Reference proteome</keyword>
<dbReference type="InterPro" id="IPR025659">
    <property type="entry name" value="Tubby-like_C"/>
</dbReference>
<reference evidence="1 2" key="1">
    <citation type="submission" date="2018-07" db="EMBL/GenBank/DDBJ databases">
        <title>Phylogenomic Insights into understanding Host Adaptation of Lactobacillus reuteri by a novel species, Lactobacillus spp. M31.</title>
        <authorList>
            <person name="Sharma S."/>
            <person name="Patil P."/>
            <person name="Korpole S."/>
            <person name="Patil P.B."/>
        </authorList>
    </citation>
    <scope>NUCLEOTIDE SEQUENCE [LARGE SCALE GENOMIC DNA]</scope>
    <source>
        <strain evidence="1 2">M31</strain>
    </source>
</reference>
<evidence type="ECO:0008006" key="3">
    <source>
        <dbReference type="Google" id="ProtNLM"/>
    </source>
</evidence>
<dbReference type="Proteomes" id="UP000704341">
    <property type="component" value="Unassembled WGS sequence"/>
</dbReference>
<evidence type="ECO:0000313" key="2">
    <source>
        <dbReference type="Proteomes" id="UP000704341"/>
    </source>
</evidence>
<evidence type="ECO:0000313" key="1">
    <source>
        <dbReference type="EMBL" id="MBD5806973.1"/>
    </source>
</evidence>
<protein>
    <recommendedName>
        <fullName evidence="3">YxjI</fullName>
    </recommendedName>
</protein>
<sequence>MRQLYIRDRSTDLHGTTVIRDKNGKSCYLLVGKWGIRHDALSLYAIDGALLAEVKQLSLGLLPKFALYVNRQRVGTIGKGFGLVQQVVYIRGINWIIVGSPLTSRYRVFYGSHLVFSIHPVKLSSGYCHELKVNNKNDEPLAILVASILNHWARRSNQEPIFAKLLKRSPNLGTSMSFSISNQLNLSIN</sequence>
<gene>
    <name evidence="1" type="ORF">DTK66_07685</name>
</gene>
<dbReference type="EMBL" id="QORN01000029">
    <property type="protein sequence ID" value="MBD5806973.1"/>
    <property type="molecule type" value="Genomic_DNA"/>
</dbReference>
<organism evidence="1 2">
    <name type="scientific">Limosilactobacillus walteri</name>
    <dbReference type="NCBI Taxonomy" id="2268022"/>
    <lineage>
        <taxon>Bacteria</taxon>
        <taxon>Bacillati</taxon>
        <taxon>Bacillota</taxon>
        <taxon>Bacilli</taxon>
        <taxon>Lactobacillales</taxon>
        <taxon>Lactobacillaceae</taxon>
        <taxon>Limosilactobacillus</taxon>
    </lineage>
</organism>